<dbReference type="Pfam" id="PF13205">
    <property type="entry name" value="Big_5"/>
    <property type="match status" value="1"/>
</dbReference>
<protein>
    <recommendedName>
        <fullName evidence="2">SbsA Ig-like domain-containing protein</fullName>
    </recommendedName>
</protein>
<gene>
    <name evidence="3" type="ORF">DRP44_04420</name>
</gene>
<evidence type="ECO:0000256" key="1">
    <source>
        <dbReference type="ARBA" id="ARBA00022729"/>
    </source>
</evidence>
<reference evidence="3 4" key="1">
    <citation type="submission" date="2018-06" db="EMBL/GenBank/DDBJ databases">
        <title>Extensive metabolic versatility and redundancy in microbially diverse, dynamic hydrothermal sediments.</title>
        <authorList>
            <person name="Dombrowski N."/>
            <person name="Teske A."/>
            <person name="Baker B.J."/>
        </authorList>
    </citation>
    <scope>NUCLEOTIDE SEQUENCE [LARGE SCALE GENOMIC DNA]</scope>
    <source>
        <strain evidence="3">B35_G9</strain>
    </source>
</reference>
<comment type="caution">
    <text evidence="3">The sequence shown here is derived from an EMBL/GenBank/DDBJ whole genome shotgun (WGS) entry which is preliminary data.</text>
</comment>
<name>A0A660S8E0_UNCT6</name>
<sequence length="416" mass="44778">MKKILYVIPLTIVVLGLIFAGCAKPASSLSPNTAYYGTEASYLIVTPSTTPANFGEIQDLVDSTNDVDGEIKVKFYGLTGGDIDPTTVNATNILVEPITSGASITNLNISYDKDLKQIIISGTFSDNAAYKVTLTTGIRTIGNGQIDGNGNGKVDAAPYDNVIMEFYTGSGNSDMFDTDPSFVSSYYPTGNNNSLLTTISLTFSGNPIDTSLLNLDNIELIKEGGNTVTCSILAKGSSYLTIRPKDSLDFAAVYKVTLKTSQITDTVNNLPLVWGDYTYEANVPDMSWKFMTTGNSDHNATPFQVSSVSQVANEVKIVFSDTVDVTSFTPDRVRLIDPNNLVIPYNLRVGNDKKSIYLSLTNANTSGVYELLITYNVKSSHGWELDGNGNGIGGETGNPHLGISDDNFYTSFNVNI</sequence>
<dbReference type="PROSITE" id="PS51257">
    <property type="entry name" value="PROKAR_LIPOPROTEIN"/>
    <property type="match status" value="1"/>
</dbReference>
<evidence type="ECO:0000313" key="3">
    <source>
        <dbReference type="EMBL" id="RKX66307.1"/>
    </source>
</evidence>
<proteinExistence type="predicted"/>
<dbReference type="InterPro" id="IPR014755">
    <property type="entry name" value="Cu-Rt/internalin_Ig-like"/>
</dbReference>
<keyword evidence="1" id="KW-0732">Signal</keyword>
<dbReference type="EMBL" id="QNBC01000048">
    <property type="protein sequence ID" value="RKX66307.1"/>
    <property type="molecule type" value="Genomic_DNA"/>
</dbReference>
<accession>A0A660S8E0</accession>
<dbReference type="Gene3D" id="2.60.40.1220">
    <property type="match status" value="1"/>
</dbReference>
<dbReference type="AlphaFoldDB" id="A0A660S8E0"/>
<evidence type="ECO:0000259" key="2">
    <source>
        <dbReference type="Pfam" id="PF13205"/>
    </source>
</evidence>
<evidence type="ECO:0000313" key="4">
    <source>
        <dbReference type="Proteomes" id="UP000282321"/>
    </source>
</evidence>
<dbReference type="InterPro" id="IPR032812">
    <property type="entry name" value="SbsA_Ig"/>
</dbReference>
<organism evidence="3 4">
    <name type="scientific">candidate division TA06 bacterium</name>
    <dbReference type="NCBI Taxonomy" id="2250710"/>
    <lineage>
        <taxon>Bacteria</taxon>
        <taxon>Bacteria division TA06</taxon>
    </lineage>
</organism>
<feature type="domain" description="SbsA Ig-like" evidence="2">
    <location>
        <begin position="178"/>
        <end position="270"/>
    </location>
</feature>
<dbReference type="Proteomes" id="UP000282321">
    <property type="component" value="Unassembled WGS sequence"/>
</dbReference>